<keyword evidence="8" id="KW-0804">Transcription</keyword>
<evidence type="ECO:0000313" key="13">
    <source>
        <dbReference type="Proteomes" id="UP000246077"/>
    </source>
</evidence>
<evidence type="ECO:0000256" key="9">
    <source>
        <dbReference type="ARBA" id="ARBA00029500"/>
    </source>
</evidence>
<dbReference type="InterPro" id="IPR035965">
    <property type="entry name" value="PAS-like_dom_sf"/>
</dbReference>
<dbReference type="InterPro" id="IPR027417">
    <property type="entry name" value="P-loop_NTPase"/>
</dbReference>
<dbReference type="GO" id="GO:0006355">
    <property type="term" value="P:regulation of DNA-templated transcription"/>
    <property type="evidence" value="ECO:0007669"/>
    <property type="project" value="InterPro"/>
</dbReference>
<dbReference type="InterPro" id="IPR058031">
    <property type="entry name" value="AAA_lid_NorR"/>
</dbReference>
<keyword evidence="7" id="KW-0010">Activator</keyword>
<dbReference type="SMART" id="SM00382">
    <property type="entry name" value="AAA"/>
    <property type="match status" value="1"/>
</dbReference>
<dbReference type="SUPFAM" id="SSF55785">
    <property type="entry name" value="PYP-like sensor domain (PAS domain)"/>
    <property type="match status" value="1"/>
</dbReference>
<keyword evidence="3" id="KW-0067">ATP-binding</keyword>
<keyword evidence="5" id="KW-0805">Transcription regulation</keyword>
<dbReference type="SUPFAM" id="SSF46689">
    <property type="entry name" value="Homeodomain-like"/>
    <property type="match status" value="1"/>
</dbReference>
<evidence type="ECO:0000256" key="8">
    <source>
        <dbReference type="ARBA" id="ARBA00023163"/>
    </source>
</evidence>
<dbReference type="Gene3D" id="3.40.50.300">
    <property type="entry name" value="P-loop containing nucleotide triphosphate hydrolases"/>
    <property type="match status" value="1"/>
</dbReference>
<dbReference type="InterPro" id="IPR013767">
    <property type="entry name" value="PAS_fold"/>
</dbReference>
<evidence type="ECO:0000313" key="12">
    <source>
        <dbReference type="EMBL" id="PWR21908.1"/>
    </source>
</evidence>
<dbReference type="PROSITE" id="PS00675">
    <property type="entry name" value="SIGMA54_INTERACT_1"/>
    <property type="match status" value="1"/>
</dbReference>
<dbReference type="Pfam" id="PF25601">
    <property type="entry name" value="AAA_lid_14"/>
    <property type="match status" value="1"/>
</dbReference>
<feature type="domain" description="Sigma-54 factor interaction" evidence="10">
    <location>
        <begin position="171"/>
        <end position="392"/>
    </location>
</feature>
<dbReference type="Gene3D" id="1.10.8.60">
    <property type="match status" value="1"/>
</dbReference>
<name>A0A317E460_9PROT</name>
<dbReference type="PROSITE" id="PS50045">
    <property type="entry name" value="SIGMA54_INTERACT_4"/>
    <property type="match status" value="1"/>
</dbReference>
<dbReference type="CDD" id="cd00130">
    <property type="entry name" value="PAS"/>
    <property type="match status" value="1"/>
</dbReference>
<dbReference type="SMART" id="SM00091">
    <property type="entry name" value="PAS"/>
    <property type="match status" value="1"/>
</dbReference>
<dbReference type="InterPro" id="IPR009057">
    <property type="entry name" value="Homeodomain-like_sf"/>
</dbReference>
<reference evidence="13" key="1">
    <citation type="submission" date="2018-05" db="EMBL/GenBank/DDBJ databases">
        <title>Zavarzinia sp. HR-AS.</title>
        <authorList>
            <person name="Lee Y."/>
            <person name="Jeon C.O."/>
        </authorList>
    </citation>
    <scope>NUCLEOTIDE SEQUENCE [LARGE SCALE GENOMIC DNA]</scope>
    <source>
        <strain evidence="13">DSM 1231</strain>
    </source>
</reference>
<dbReference type="Gene3D" id="1.10.10.60">
    <property type="entry name" value="Homeodomain-like"/>
    <property type="match status" value="1"/>
</dbReference>
<dbReference type="PANTHER" id="PTHR32071:SF122">
    <property type="entry name" value="SIGMA FACTOR"/>
    <property type="match status" value="1"/>
</dbReference>
<dbReference type="InterPro" id="IPR025944">
    <property type="entry name" value="Sigma_54_int_dom_CS"/>
</dbReference>
<dbReference type="PROSITE" id="PS00688">
    <property type="entry name" value="SIGMA54_INTERACT_3"/>
    <property type="match status" value="1"/>
</dbReference>
<dbReference type="PROSITE" id="PS50112">
    <property type="entry name" value="PAS"/>
    <property type="match status" value="1"/>
</dbReference>
<dbReference type="InterPro" id="IPR030828">
    <property type="entry name" value="HTH_TyrR"/>
</dbReference>
<keyword evidence="6" id="KW-0238">DNA-binding</keyword>
<evidence type="ECO:0000256" key="1">
    <source>
        <dbReference type="ARBA" id="ARBA00022741"/>
    </source>
</evidence>
<dbReference type="OrthoDB" id="9805953at2"/>
<dbReference type="PANTHER" id="PTHR32071">
    <property type="entry name" value="TRANSCRIPTIONAL REGULATORY PROTEIN"/>
    <property type="match status" value="1"/>
</dbReference>
<dbReference type="InterPro" id="IPR025943">
    <property type="entry name" value="Sigma_54_int_dom_ATP-bd_2"/>
</dbReference>
<dbReference type="CDD" id="cd00009">
    <property type="entry name" value="AAA"/>
    <property type="match status" value="1"/>
</dbReference>
<dbReference type="Pfam" id="PF00989">
    <property type="entry name" value="PAS"/>
    <property type="match status" value="1"/>
</dbReference>
<gene>
    <name evidence="12" type="ORF">DKG75_07960</name>
</gene>
<evidence type="ECO:0000256" key="3">
    <source>
        <dbReference type="ARBA" id="ARBA00022840"/>
    </source>
</evidence>
<keyword evidence="1" id="KW-0547">Nucleotide-binding</keyword>
<evidence type="ECO:0000256" key="6">
    <source>
        <dbReference type="ARBA" id="ARBA00023125"/>
    </source>
</evidence>
<dbReference type="GO" id="GO:0003677">
    <property type="term" value="F:DNA binding"/>
    <property type="evidence" value="ECO:0007669"/>
    <property type="project" value="UniProtKB-KW"/>
</dbReference>
<dbReference type="GO" id="GO:0005524">
    <property type="term" value="F:ATP binding"/>
    <property type="evidence" value="ECO:0007669"/>
    <property type="project" value="UniProtKB-KW"/>
</dbReference>
<evidence type="ECO:0000256" key="7">
    <source>
        <dbReference type="ARBA" id="ARBA00023159"/>
    </source>
</evidence>
<dbReference type="InterPro" id="IPR002078">
    <property type="entry name" value="Sigma_54_int"/>
</dbReference>
<organism evidence="12 13">
    <name type="scientific">Zavarzinia compransoris</name>
    <dbReference type="NCBI Taxonomy" id="1264899"/>
    <lineage>
        <taxon>Bacteria</taxon>
        <taxon>Pseudomonadati</taxon>
        <taxon>Pseudomonadota</taxon>
        <taxon>Alphaproteobacteria</taxon>
        <taxon>Rhodospirillales</taxon>
        <taxon>Zavarziniaceae</taxon>
        <taxon>Zavarzinia</taxon>
    </lineage>
</organism>
<dbReference type="Pfam" id="PF00158">
    <property type="entry name" value="Sigma54_activat"/>
    <property type="match status" value="1"/>
</dbReference>
<dbReference type="Pfam" id="PF18024">
    <property type="entry name" value="HTH_50"/>
    <property type="match status" value="1"/>
</dbReference>
<dbReference type="GO" id="GO:0000160">
    <property type="term" value="P:phosphorelay signal transduction system"/>
    <property type="evidence" value="ECO:0007669"/>
    <property type="project" value="UniProtKB-KW"/>
</dbReference>
<dbReference type="InterPro" id="IPR000014">
    <property type="entry name" value="PAS"/>
</dbReference>
<evidence type="ECO:0000256" key="4">
    <source>
        <dbReference type="ARBA" id="ARBA00023012"/>
    </source>
</evidence>
<dbReference type="InterPro" id="IPR003593">
    <property type="entry name" value="AAA+_ATPase"/>
</dbReference>
<dbReference type="PROSITE" id="PS00676">
    <property type="entry name" value="SIGMA54_INTERACT_2"/>
    <property type="match status" value="1"/>
</dbReference>
<keyword evidence="4" id="KW-0902">Two-component regulatory system</keyword>
<proteinExistence type="predicted"/>
<dbReference type="NCBIfam" id="TIGR00229">
    <property type="entry name" value="sensory_box"/>
    <property type="match status" value="1"/>
</dbReference>
<comment type="caution">
    <text evidence="12">The sequence shown here is derived from an EMBL/GenBank/DDBJ whole genome shotgun (WGS) entry which is preliminary data.</text>
</comment>
<evidence type="ECO:0000256" key="5">
    <source>
        <dbReference type="ARBA" id="ARBA00023015"/>
    </source>
</evidence>
<protein>
    <recommendedName>
        <fullName evidence="9">HTH-type transcriptional regulatory protein TyrR</fullName>
    </recommendedName>
</protein>
<accession>A0A317E460</accession>
<dbReference type="Gene3D" id="3.30.450.20">
    <property type="entry name" value="PAS domain"/>
    <property type="match status" value="1"/>
</dbReference>
<dbReference type="EMBL" id="QGLF01000002">
    <property type="protein sequence ID" value="PWR21908.1"/>
    <property type="molecule type" value="Genomic_DNA"/>
</dbReference>
<dbReference type="InterPro" id="IPR025662">
    <property type="entry name" value="Sigma_54_int_dom_ATP-bd_1"/>
</dbReference>
<feature type="domain" description="PAS" evidence="11">
    <location>
        <begin position="30"/>
        <end position="77"/>
    </location>
</feature>
<evidence type="ECO:0000259" key="10">
    <source>
        <dbReference type="PROSITE" id="PS50045"/>
    </source>
</evidence>
<dbReference type="FunFam" id="3.40.50.300:FF:000006">
    <property type="entry name" value="DNA-binding transcriptional regulator NtrC"/>
    <property type="match status" value="1"/>
</dbReference>
<dbReference type="RefSeq" id="WP_109920552.1">
    <property type="nucleotide sequence ID" value="NZ_QGLF01000002.1"/>
</dbReference>
<evidence type="ECO:0000256" key="2">
    <source>
        <dbReference type="ARBA" id="ARBA00022797"/>
    </source>
</evidence>
<dbReference type="AlphaFoldDB" id="A0A317E460"/>
<evidence type="ECO:0000259" key="11">
    <source>
        <dbReference type="PROSITE" id="PS50112"/>
    </source>
</evidence>
<keyword evidence="13" id="KW-1185">Reference proteome</keyword>
<dbReference type="Proteomes" id="UP000246077">
    <property type="component" value="Unassembled WGS sequence"/>
</dbReference>
<keyword evidence="2" id="KW-0058">Aromatic hydrocarbons catabolism</keyword>
<sequence length="475" mass="51278">MVKPAQISPFRFGVLETAAASWAELQGLLGSEAFQAFADVLPDGIIVIDAEDRVRCLNRAAERATGTERREIEGRSLERLLRQSSLDFEDFLAACDRGQAQGVLRGRTDGRSYLATRRLVICRDSEERLAVLLFRDAEALERPRRGGAEGRLPGQGGDPGTGEDLFLGGAMAELVARGVKAYGRRARILLLGESGVGKTAIARHLHLSAGGRSRPFVHVNCGSIPETLFESEMFGYERGAFTGALQTGKRGYIESAAGGTLFLDEIGEIPLVAQAKLLKFLEDGTIQPVGAAVGKRVETRIIAATNRDLEAMMAAGSFRRDLFYRISTFTIRIPSLRERADREGLLDLLLARVNAEPGTALVLSPECRAALLAHDYPGNVRELMNLLEHLAIVAEGPAMPADLPAGLSRPVPVAAAGEASLKAQVRAFEEAVIRDAVNRFGSKREAARHLGVDIATLVRKTKKDEGGQGFVEDAE</sequence>
<dbReference type="SUPFAM" id="SSF52540">
    <property type="entry name" value="P-loop containing nucleoside triphosphate hydrolases"/>
    <property type="match status" value="1"/>
</dbReference>